<proteinExistence type="predicted"/>
<dbReference type="SUPFAM" id="SSF53098">
    <property type="entry name" value="Ribonuclease H-like"/>
    <property type="match status" value="1"/>
</dbReference>
<reference evidence="1" key="2">
    <citation type="journal article" date="2022" name="Res Sq">
        <title>Comparative Genomics Reveals Insights into the Divergent Evolution of Astigmatic Mites and Household Pest Adaptations.</title>
        <authorList>
            <person name="Xiong Q."/>
            <person name="Wan A.T.-Y."/>
            <person name="Liu X.-Y."/>
            <person name="Fung C.S.-H."/>
            <person name="Xiao X."/>
            <person name="Malainual N."/>
            <person name="Hou J."/>
            <person name="Wang L."/>
            <person name="Wang M."/>
            <person name="Yang K."/>
            <person name="Cui Y."/>
            <person name="Leung E."/>
            <person name="Nong W."/>
            <person name="Shin S.-K."/>
            <person name="Au S."/>
            <person name="Jeong K.Y."/>
            <person name="Chew F.T."/>
            <person name="Hui J."/>
            <person name="Leung T.F."/>
            <person name="Tungtrongchitr A."/>
            <person name="Zhong N."/>
            <person name="Liu Z."/>
            <person name="Tsui S."/>
        </authorList>
    </citation>
    <scope>NUCLEOTIDE SEQUENCE</scope>
    <source>
        <strain evidence="1">Derf</strain>
        <tissue evidence="1">Whole organism</tissue>
    </source>
</reference>
<reference evidence="1" key="1">
    <citation type="submission" date="2013-05" db="EMBL/GenBank/DDBJ databases">
        <authorList>
            <person name="Yim A.K.Y."/>
            <person name="Chan T.F."/>
            <person name="Ji K.M."/>
            <person name="Liu X.Y."/>
            <person name="Zhou J.W."/>
            <person name="Li R.Q."/>
            <person name="Yang K.Y."/>
            <person name="Li J."/>
            <person name="Li M."/>
            <person name="Law P.T.W."/>
            <person name="Wu Y.L."/>
            <person name="Cai Z.L."/>
            <person name="Qin H."/>
            <person name="Bao Y."/>
            <person name="Leung R.K.K."/>
            <person name="Ng P.K.S."/>
            <person name="Zou J."/>
            <person name="Zhong X.J."/>
            <person name="Ran P.X."/>
            <person name="Zhong N.S."/>
            <person name="Liu Z.G."/>
            <person name="Tsui S.K.W."/>
        </authorList>
    </citation>
    <scope>NUCLEOTIDE SEQUENCE</scope>
    <source>
        <strain evidence="1">Derf</strain>
        <tissue evidence="1">Whole organism</tissue>
    </source>
</reference>
<protein>
    <submittedName>
        <fullName evidence="1">Uncharacterized protein</fullName>
    </submittedName>
</protein>
<dbReference type="InterPro" id="IPR012337">
    <property type="entry name" value="RNaseH-like_sf"/>
</dbReference>
<dbReference type="AlphaFoldDB" id="A0A922ICH0"/>
<gene>
    <name evidence="1" type="ORF">DERF_002887</name>
</gene>
<organism evidence="1 2">
    <name type="scientific">Dermatophagoides farinae</name>
    <name type="common">American house dust mite</name>
    <dbReference type="NCBI Taxonomy" id="6954"/>
    <lineage>
        <taxon>Eukaryota</taxon>
        <taxon>Metazoa</taxon>
        <taxon>Ecdysozoa</taxon>
        <taxon>Arthropoda</taxon>
        <taxon>Chelicerata</taxon>
        <taxon>Arachnida</taxon>
        <taxon>Acari</taxon>
        <taxon>Acariformes</taxon>
        <taxon>Sarcoptiformes</taxon>
        <taxon>Astigmata</taxon>
        <taxon>Psoroptidia</taxon>
        <taxon>Analgoidea</taxon>
        <taxon>Pyroglyphidae</taxon>
        <taxon>Dermatophagoidinae</taxon>
        <taxon>Dermatophagoides</taxon>
    </lineage>
</organism>
<comment type="caution">
    <text evidence="1">The sequence shown here is derived from an EMBL/GenBank/DDBJ whole genome shotgun (WGS) entry which is preliminary data.</text>
</comment>
<keyword evidence="2" id="KW-1185">Reference proteome</keyword>
<evidence type="ECO:0000313" key="2">
    <source>
        <dbReference type="Proteomes" id="UP000790347"/>
    </source>
</evidence>
<evidence type="ECO:0000313" key="1">
    <source>
        <dbReference type="EMBL" id="KAH9528976.1"/>
    </source>
</evidence>
<accession>A0A922ICH0</accession>
<dbReference type="Proteomes" id="UP000790347">
    <property type="component" value="Unassembled WGS sequence"/>
</dbReference>
<name>A0A922ICH0_DERFA</name>
<dbReference type="EMBL" id="ASGP02000001">
    <property type="protein sequence ID" value="KAH9528976.1"/>
    <property type="molecule type" value="Genomic_DNA"/>
</dbReference>
<sequence length="101" mass="11651">MFRLDNRCSIYQAELLAVVEAINWVCDNNVLAMVQHIFQKKSSILMDIFVSNGLKAHNGNFGKQLADYLAKRAVESRFELRSFACILFKYESQKKTILCLE</sequence>